<dbReference type="AlphaFoldDB" id="A0A2H5Q017"/>
<evidence type="ECO:0000313" key="2">
    <source>
        <dbReference type="Proteomes" id="UP000236630"/>
    </source>
</evidence>
<accession>A0A2H5Q017</accession>
<proteinExistence type="predicted"/>
<dbReference type="EMBL" id="BDQV01000171">
    <property type="protein sequence ID" value="GAY57911.1"/>
    <property type="molecule type" value="Genomic_DNA"/>
</dbReference>
<dbReference type="Proteomes" id="UP000236630">
    <property type="component" value="Unassembled WGS sequence"/>
</dbReference>
<organism evidence="1 2">
    <name type="scientific">Citrus unshiu</name>
    <name type="common">Satsuma mandarin</name>
    <name type="synonym">Citrus nobilis var. unshiu</name>
    <dbReference type="NCBI Taxonomy" id="55188"/>
    <lineage>
        <taxon>Eukaryota</taxon>
        <taxon>Viridiplantae</taxon>
        <taxon>Streptophyta</taxon>
        <taxon>Embryophyta</taxon>
        <taxon>Tracheophyta</taxon>
        <taxon>Spermatophyta</taxon>
        <taxon>Magnoliopsida</taxon>
        <taxon>eudicotyledons</taxon>
        <taxon>Gunneridae</taxon>
        <taxon>Pentapetalae</taxon>
        <taxon>rosids</taxon>
        <taxon>malvids</taxon>
        <taxon>Sapindales</taxon>
        <taxon>Rutaceae</taxon>
        <taxon>Aurantioideae</taxon>
        <taxon>Citrus</taxon>
    </lineage>
</organism>
<name>A0A2H5Q017_CITUN</name>
<reference evidence="1 2" key="1">
    <citation type="journal article" date="2017" name="Front. Genet.">
        <title>Draft sequencing of the heterozygous diploid genome of Satsuma (Citrus unshiu Marc.) using a hybrid assembly approach.</title>
        <authorList>
            <person name="Shimizu T."/>
            <person name="Tanizawa Y."/>
            <person name="Mochizuki T."/>
            <person name="Nagasaki H."/>
            <person name="Yoshioka T."/>
            <person name="Toyoda A."/>
            <person name="Fujiyama A."/>
            <person name="Kaminuma E."/>
            <person name="Nakamura Y."/>
        </authorList>
    </citation>
    <scope>NUCLEOTIDE SEQUENCE [LARGE SCALE GENOMIC DNA]</scope>
    <source>
        <strain evidence="2">cv. Miyagawa wase</strain>
    </source>
</reference>
<keyword evidence="2" id="KW-1185">Reference proteome</keyword>
<protein>
    <submittedName>
        <fullName evidence="1">Uncharacterized protein</fullName>
    </submittedName>
</protein>
<evidence type="ECO:0000313" key="1">
    <source>
        <dbReference type="EMBL" id="GAY57911.1"/>
    </source>
</evidence>
<feature type="non-terminal residue" evidence="1">
    <location>
        <position position="1"/>
    </location>
</feature>
<sequence length="33" mass="3657">GLYSCVSFLEYGKRNPASQFKWTKNGGTISMVS</sequence>
<gene>
    <name evidence="1" type="ORF">CUMW_183040</name>
</gene>
<comment type="caution">
    <text evidence="1">The sequence shown here is derived from an EMBL/GenBank/DDBJ whole genome shotgun (WGS) entry which is preliminary data.</text>
</comment>